<evidence type="ECO:0000313" key="2">
    <source>
        <dbReference type="Proteomes" id="UP000027182"/>
    </source>
</evidence>
<organism evidence="1 2">
    <name type="scientific">Mycoplasmopsis bovis CQ-W70</name>
    <dbReference type="NCBI Taxonomy" id="1316930"/>
    <lineage>
        <taxon>Bacteria</taxon>
        <taxon>Bacillati</taxon>
        <taxon>Mycoplasmatota</taxon>
        <taxon>Mycoplasmoidales</taxon>
        <taxon>Metamycoplasmataceae</taxon>
        <taxon>Mycoplasmopsis</taxon>
    </lineage>
</organism>
<dbReference type="AlphaFoldDB" id="A0A059Y0G8"/>
<accession>A0A059Y0G8</accession>
<gene>
    <name evidence="1" type="ORF">K668_03945</name>
</gene>
<proteinExistence type="predicted"/>
<dbReference type="HOGENOM" id="CLU_199004_0_0_14"/>
<dbReference type="Proteomes" id="UP000027182">
    <property type="component" value="Chromosome"/>
</dbReference>
<evidence type="ECO:0000313" key="1">
    <source>
        <dbReference type="EMBL" id="AIA34359.1"/>
    </source>
</evidence>
<sequence length="53" mass="6357">MAKQLSVNERKYLFEKYEKYRSGELTKKCFLNEMMKIKNVKHISPTFPSLSIK</sequence>
<dbReference type="KEGG" id="mbq:K668_03945"/>
<reference evidence="1 2" key="1">
    <citation type="submission" date="2013-04" db="EMBL/GenBank/DDBJ databases">
        <authorList>
            <person name="Lin L."/>
            <person name="Zeng Z."/>
            <person name="Xie J."/>
            <person name="Luo L."/>
            <person name="Yang Z."/>
            <person name="Liang W."/>
            <person name="Lin H."/>
            <person name="Dong C."/>
            <person name="Sun Y."/>
        </authorList>
    </citation>
    <scope>NUCLEOTIDE SEQUENCE [LARGE SCALE GENOMIC DNA]</scope>
    <source>
        <strain evidence="1 2">CQ-W70</strain>
    </source>
</reference>
<dbReference type="EMBL" id="CP005933">
    <property type="protein sequence ID" value="AIA34359.1"/>
    <property type="molecule type" value="Genomic_DNA"/>
</dbReference>
<dbReference type="PATRIC" id="fig|1316930.3.peg.808"/>
<dbReference type="RefSeq" id="WP_014830001.1">
    <property type="nucleotide sequence ID" value="NZ_CP005933.1"/>
</dbReference>
<protein>
    <submittedName>
        <fullName evidence="1">Uncharacterized protein</fullName>
    </submittedName>
</protein>
<name>A0A059Y0G8_MYCBV</name>